<dbReference type="EMBL" id="MLBY01000005">
    <property type="protein sequence ID" value="MEE7459237.1"/>
    <property type="molecule type" value="Genomic_DNA"/>
</dbReference>
<feature type="transmembrane region" description="Helical" evidence="1">
    <location>
        <begin position="38"/>
        <end position="59"/>
    </location>
</feature>
<keyword evidence="1" id="KW-0812">Transmembrane</keyword>
<accession>A0ABU7TF79</accession>
<evidence type="ECO:0000313" key="2">
    <source>
        <dbReference type="EMBL" id="MEE7459237.1"/>
    </source>
</evidence>
<gene>
    <name evidence="2" type="ORF">MRSR164_21335</name>
</gene>
<keyword evidence="1" id="KW-0472">Membrane</keyword>
<keyword evidence="1" id="KW-1133">Transmembrane helix</keyword>
<comment type="caution">
    <text evidence="2">The sequence shown here is derived from an EMBL/GenBank/DDBJ whole genome shotgun (WGS) entry which is preliminary data.</text>
</comment>
<sequence>MTRPLAVIFFALALYLGIWDCVVTLSFSAVHAWLVDCVGRIGVWVIIAATTLGGGWAVWTEQEDR</sequence>
<evidence type="ECO:0000313" key="3">
    <source>
        <dbReference type="Proteomes" id="UP001349262"/>
    </source>
</evidence>
<dbReference type="Proteomes" id="UP001349262">
    <property type="component" value="Unassembled WGS sequence"/>
</dbReference>
<name>A0ABU7TF79_9HYPH</name>
<evidence type="ECO:0000256" key="1">
    <source>
        <dbReference type="SAM" id="Phobius"/>
    </source>
</evidence>
<reference evidence="2 3" key="1">
    <citation type="journal article" date="2012" name="Genet. Mol. Biol.">
        <title>Analysis of 16S rRNA and mxaF genes revealing insights into Methylobacterium niche-specific plant association.</title>
        <authorList>
            <person name="Dourado M.N."/>
            <person name="Andreote F.D."/>
            <person name="Dini-Andreote F."/>
            <person name="Conti R."/>
            <person name="Araujo J.M."/>
            <person name="Araujo W.L."/>
        </authorList>
    </citation>
    <scope>NUCLEOTIDE SEQUENCE [LARGE SCALE GENOMIC DNA]</scope>
    <source>
        <strain evidence="2 3">SR1.6/4</strain>
    </source>
</reference>
<proteinExistence type="predicted"/>
<keyword evidence="3" id="KW-1185">Reference proteome</keyword>
<protein>
    <submittedName>
        <fullName evidence="2">Uncharacterized protein</fullName>
    </submittedName>
</protein>
<organism evidence="2 3">
    <name type="scientific">Methylobacterium radiotolerans</name>
    <dbReference type="NCBI Taxonomy" id="31998"/>
    <lineage>
        <taxon>Bacteria</taxon>
        <taxon>Pseudomonadati</taxon>
        <taxon>Pseudomonadota</taxon>
        <taxon>Alphaproteobacteria</taxon>
        <taxon>Hyphomicrobiales</taxon>
        <taxon>Methylobacteriaceae</taxon>
        <taxon>Methylobacterium</taxon>
    </lineage>
</organism>